<dbReference type="PANTHER" id="PTHR43047:SF72">
    <property type="entry name" value="OSMOSENSING HISTIDINE PROTEIN KINASE SLN1"/>
    <property type="match status" value="1"/>
</dbReference>
<gene>
    <name evidence="13" type="ordered locus">Hoch_6548</name>
</gene>
<dbReference type="Proteomes" id="UP000001880">
    <property type="component" value="Chromosome"/>
</dbReference>
<feature type="domain" description="Response regulatory" evidence="12">
    <location>
        <begin position="21"/>
        <end position="137"/>
    </location>
</feature>
<dbReference type="InterPro" id="IPR036890">
    <property type="entry name" value="HATPase_C_sf"/>
</dbReference>
<keyword evidence="4" id="KW-0808">Transferase</keyword>
<dbReference type="InterPro" id="IPR005467">
    <property type="entry name" value="His_kinase_dom"/>
</dbReference>
<feature type="modified residue" description="4-aspartylphosphate" evidence="10">
    <location>
        <position position="70"/>
    </location>
</feature>
<dbReference type="Pfam" id="PF00072">
    <property type="entry name" value="Response_reg"/>
    <property type="match status" value="1"/>
</dbReference>
<dbReference type="PRINTS" id="PR00344">
    <property type="entry name" value="BCTRLSENSOR"/>
</dbReference>
<dbReference type="SMART" id="SM00448">
    <property type="entry name" value="REC"/>
    <property type="match status" value="1"/>
</dbReference>
<dbReference type="RefSeq" id="WP_012831608.1">
    <property type="nucleotide sequence ID" value="NC_013440.1"/>
</dbReference>
<evidence type="ECO:0000259" key="11">
    <source>
        <dbReference type="PROSITE" id="PS50109"/>
    </source>
</evidence>
<dbReference type="SUPFAM" id="SSF52172">
    <property type="entry name" value="CheY-like"/>
    <property type="match status" value="1"/>
</dbReference>
<dbReference type="SMART" id="SM00388">
    <property type="entry name" value="HisKA"/>
    <property type="match status" value="1"/>
</dbReference>
<dbReference type="PROSITE" id="PS50109">
    <property type="entry name" value="HIS_KIN"/>
    <property type="match status" value="1"/>
</dbReference>
<dbReference type="GO" id="GO:0009927">
    <property type="term" value="F:histidine phosphotransfer kinase activity"/>
    <property type="evidence" value="ECO:0007669"/>
    <property type="project" value="TreeGrafter"/>
</dbReference>
<feature type="domain" description="Histidine kinase" evidence="11">
    <location>
        <begin position="187"/>
        <end position="397"/>
    </location>
</feature>
<dbReference type="SUPFAM" id="SSF47384">
    <property type="entry name" value="Homodimeric domain of signal transducing histidine kinase"/>
    <property type="match status" value="1"/>
</dbReference>
<keyword evidence="7" id="KW-0805">Transcription regulation</keyword>
<dbReference type="Gene3D" id="3.30.565.10">
    <property type="entry name" value="Histidine kinase-like ATPase, C-terminal domain"/>
    <property type="match status" value="1"/>
</dbReference>
<keyword evidence="3 10" id="KW-0597">Phosphoprotein</keyword>
<dbReference type="GO" id="GO:0005886">
    <property type="term" value="C:plasma membrane"/>
    <property type="evidence" value="ECO:0007669"/>
    <property type="project" value="TreeGrafter"/>
</dbReference>
<evidence type="ECO:0000313" key="14">
    <source>
        <dbReference type="Proteomes" id="UP000001880"/>
    </source>
</evidence>
<dbReference type="SUPFAM" id="SSF55874">
    <property type="entry name" value="ATPase domain of HSP90 chaperone/DNA topoisomerase II/histidine kinase"/>
    <property type="match status" value="1"/>
</dbReference>
<dbReference type="Pfam" id="PF00512">
    <property type="entry name" value="HisKA"/>
    <property type="match status" value="1"/>
</dbReference>
<dbReference type="InterPro" id="IPR011006">
    <property type="entry name" value="CheY-like_superfamily"/>
</dbReference>
<dbReference type="InterPro" id="IPR003661">
    <property type="entry name" value="HisK_dim/P_dom"/>
</dbReference>
<evidence type="ECO:0000256" key="7">
    <source>
        <dbReference type="ARBA" id="ARBA00023015"/>
    </source>
</evidence>
<keyword evidence="9" id="KW-0804">Transcription</keyword>
<evidence type="ECO:0000256" key="1">
    <source>
        <dbReference type="ARBA" id="ARBA00000085"/>
    </source>
</evidence>
<keyword evidence="8" id="KW-0238">DNA-binding</keyword>
<reference evidence="13 14" key="1">
    <citation type="journal article" date="2010" name="Stand. Genomic Sci.">
        <title>Complete genome sequence of Haliangium ochraceum type strain (SMP-2).</title>
        <authorList>
            <consortium name="US DOE Joint Genome Institute (JGI-PGF)"/>
            <person name="Ivanova N."/>
            <person name="Daum C."/>
            <person name="Lang E."/>
            <person name="Abt B."/>
            <person name="Kopitz M."/>
            <person name="Saunders E."/>
            <person name="Lapidus A."/>
            <person name="Lucas S."/>
            <person name="Glavina Del Rio T."/>
            <person name="Nolan M."/>
            <person name="Tice H."/>
            <person name="Copeland A."/>
            <person name="Cheng J.F."/>
            <person name="Chen F."/>
            <person name="Bruce D."/>
            <person name="Goodwin L."/>
            <person name="Pitluck S."/>
            <person name="Mavromatis K."/>
            <person name="Pati A."/>
            <person name="Mikhailova N."/>
            <person name="Chen A."/>
            <person name="Palaniappan K."/>
            <person name="Land M."/>
            <person name="Hauser L."/>
            <person name="Chang Y.J."/>
            <person name="Jeffries C.D."/>
            <person name="Detter J.C."/>
            <person name="Brettin T."/>
            <person name="Rohde M."/>
            <person name="Goker M."/>
            <person name="Bristow J."/>
            <person name="Markowitz V."/>
            <person name="Eisen J.A."/>
            <person name="Hugenholtz P."/>
            <person name="Kyrpides N.C."/>
            <person name="Klenk H.P."/>
        </authorList>
    </citation>
    <scope>NUCLEOTIDE SEQUENCE [LARGE SCALE GENOMIC DNA]</scope>
    <source>
        <strain evidence="14">DSM 14365 / CIP 107738 / JCM 11303 / AJ 13395 / SMP-2</strain>
    </source>
</reference>
<dbReference type="OrthoDB" id="9799273at2"/>
<dbReference type="PROSITE" id="PS50110">
    <property type="entry name" value="RESPONSE_REGULATORY"/>
    <property type="match status" value="1"/>
</dbReference>
<sequence length="397" mass="44342">MSNEASHRDSPSPESAPSEAVVLLVDDNPANLAVLFEHLDEHGYRVLVAEDGSEAVELASRIQPDIILLDVMMPGIDGFETCRQLKSHSTLSDIPIIFMTALTDTRDKVEGFRAGAVDYVTKPFQHREVLARVRTHVVLRRLDAELRDQKRVLEAEVQERLAAEAALKQHVAMLEAQNAELDAFARTVAHNLKDPLNGVLGFADLVVNEFTLEEDAERYLTHIVESARRMNDITEELLLLARLRASDVGREKLDMKSIVRRSRERLTPMLESNRAEIVLGSEWPRAMGYAPWVEEVWVNYLSNAVKYGGKPPRIELGATPLEDGFVRHWVRDNGAGIAPEARPHLFTEFTRLGQVNVRGYGLGLSIVKRIVDKLGGRVGVDSNTGEGSMFYFDLATT</sequence>
<dbReference type="STRING" id="502025.Hoch_6548"/>
<dbReference type="CDD" id="cd00082">
    <property type="entry name" value="HisKA"/>
    <property type="match status" value="1"/>
</dbReference>
<evidence type="ECO:0000256" key="3">
    <source>
        <dbReference type="ARBA" id="ARBA00022553"/>
    </source>
</evidence>
<comment type="catalytic activity">
    <reaction evidence="1">
        <text>ATP + protein L-histidine = ADP + protein N-phospho-L-histidine.</text>
        <dbReference type="EC" id="2.7.13.3"/>
    </reaction>
</comment>
<dbReference type="PANTHER" id="PTHR43047">
    <property type="entry name" value="TWO-COMPONENT HISTIDINE PROTEIN KINASE"/>
    <property type="match status" value="1"/>
</dbReference>
<proteinExistence type="predicted"/>
<dbReference type="InterPro" id="IPR001789">
    <property type="entry name" value="Sig_transdc_resp-reg_receiver"/>
</dbReference>
<evidence type="ECO:0000259" key="12">
    <source>
        <dbReference type="PROSITE" id="PS50110"/>
    </source>
</evidence>
<dbReference type="EC" id="2.7.13.3" evidence="2"/>
<dbReference type="AlphaFoldDB" id="D0LRM4"/>
<dbReference type="GO" id="GO:0003677">
    <property type="term" value="F:DNA binding"/>
    <property type="evidence" value="ECO:0007669"/>
    <property type="project" value="UniProtKB-KW"/>
</dbReference>
<dbReference type="eggNOG" id="COG4251">
    <property type="taxonomic scope" value="Bacteria"/>
</dbReference>
<dbReference type="EMBL" id="CP001804">
    <property type="protein sequence ID" value="ACY19016.1"/>
    <property type="molecule type" value="Genomic_DNA"/>
</dbReference>
<dbReference type="eggNOG" id="COG0745">
    <property type="taxonomic scope" value="Bacteria"/>
</dbReference>
<protein>
    <recommendedName>
        <fullName evidence="2">histidine kinase</fullName>
        <ecNumber evidence="2">2.7.13.3</ecNumber>
    </recommendedName>
</protein>
<dbReference type="InterPro" id="IPR004358">
    <property type="entry name" value="Sig_transdc_His_kin-like_C"/>
</dbReference>
<evidence type="ECO:0000256" key="9">
    <source>
        <dbReference type="ARBA" id="ARBA00023163"/>
    </source>
</evidence>
<organism evidence="13 14">
    <name type="scientific">Haliangium ochraceum (strain DSM 14365 / JCM 11303 / SMP-2)</name>
    <dbReference type="NCBI Taxonomy" id="502025"/>
    <lineage>
        <taxon>Bacteria</taxon>
        <taxon>Pseudomonadati</taxon>
        <taxon>Myxococcota</taxon>
        <taxon>Polyangia</taxon>
        <taxon>Haliangiales</taxon>
        <taxon>Kofleriaceae</taxon>
        <taxon>Haliangium</taxon>
    </lineage>
</organism>
<dbReference type="Gene3D" id="1.10.287.130">
    <property type="match status" value="1"/>
</dbReference>
<dbReference type="KEGG" id="hoh:Hoch_6548"/>
<dbReference type="Gene3D" id="3.40.50.2300">
    <property type="match status" value="1"/>
</dbReference>
<dbReference type="InterPro" id="IPR036097">
    <property type="entry name" value="HisK_dim/P_sf"/>
</dbReference>
<evidence type="ECO:0000313" key="13">
    <source>
        <dbReference type="EMBL" id="ACY19016.1"/>
    </source>
</evidence>
<dbReference type="HOGENOM" id="CLU_000445_114_72_7"/>
<evidence type="ECO:0000256" key="4">
    <source>
        <dbReference type="ARBA" id="ARBA00022679"/>
    </source>
</evidence>
<name>D0LRM4_HALO1</name>
<accession>D0LRM4</accession>
<keyword evidence="14" id="KW-1185">Reference proteome</keyword>
<keyword evidence="5 13" id="KW-0418">Kinase</keyword>
<keyword evidence="6" id="KW-0902">Two-component regulatory system</keyword>
<dbReference type="Pfam" id="PF02518">
    <property type="entry name" value="HATPase_c"/>
    <property type="match status" value="1"/>
</dbReference>
<evidence type="ECO:0000256" key="2">
    <source>
        <dbReference type="ARBA" id="ARBA00012438"/>
    </source>
</evidence>
<dbReference type="InterPro" id="IPR003594">
    <property type="entry name" value="HATPase_dom"/>
</dbReference>
<dbReference type="SMART" id="SM00387">
    <property type="entry name" value="HATPase_c"/>
    <property type="match status" value="1"/>
</dbReference>
<dbReference type="FunFam" id="3.40.50.2300:FF:000001">
    <property type="entry name" value="DNA-binding response regulator PhoB"/>
    <property type="match status" value="1"/>
</dbReference>
<evidence type="ECO:0000256" key="5">
    <source>
        <dbReference type="ARBA" id="ARBA00022777"/>
    </source>
</evidence>
<evidence type="ECO:0000256" key="10">
    <source>
        <dbReference type="PROSITE-ProRule" id="PRU00169"/>
    </source>
</evidence>
<dbReference type="GO" id="GO:0000155">
    <property type="term" value="F:phosphorelay sensor kinase activity"/>
    <property type="evidence" value="ECO:0007669"/>
    <property type="project" value="InterPro"/>
</dbReference>
<evidence type="ECO:0000256" key="6">
    <source>
        <dbReference type="ARBA" id="ARBA00023012"/>
    </source>
</evidence>
<dbReference type="CDD" id="cd19920">
    <property type="entry name" value="REC_PA4781-like"/>
    <property type="match status" value="1"/>
</dbReference>
<evidence type="ECO:0000256" key="8">
    <source>
        <dbReference type="ARBA" id="ARBA00023125"/>
    </source>
</evidence>